<gene>
    <name evidence="5" type="primary">Fam47e</name>
    <name evidence="3" type="ORF">rCG_60517</name>
</gene>
<dbReference type="RefSeq" id="NP_001419813.1">
    <property type="nucleotide sequence ID" value="NM_001432884.1"/>
</dbReference>
<evidence type="ECO:0000313" key="3">
    <source>
        <dbReference type="EMBL" id="EDL88642.1"/>
    </source>
</evidence>
<dbReference type="InterPro" id="IPR032743">
    <property type="entry name" value="FAM47"/>
</dbReference>
<dbReference type="RGD" id="1585459">
    <property type="gene designation" value="Fam47e"/>
</dbReference>
<evidence type="ECO:0000313" key="5">
    <source>
        <dbReference type="RGD" id="1585459"/>
    </source>
</evidence>
<dbReference type="PANTHER" id="PTHR46449">
    <property type="entry name" value="ZGC:158260"/>
    <property type="match status" value="1"/>
</dbReference>
<dbReference type="AlphaFoldDB" id="A6KK67"/>
<organism evidence="3 4">
    <name type="scientific">Rattus norvegicus</name>
    <name type="common">Rat</name>
    <dbReference type="NCBI Taxonomy" id="10116"/>
    <lineage>
        <taxon>Eukaryota</taxon>
        <taxon>Metazoa</taxon>
        <taxon>Chordata</taxon>
        <taxon>Craniata</taxon>
        <taxon>Vertebrata</taxon>
        <taxon>Euteleostomi</taxon>
        <taxon>Mammalia</taxon>
        <taxon>Eutheria</taxon>
        <taxon>Euarchontoglires</taxon>
        <taxon>Glires</taxon>
        <taxon>Rodentia</taxon>
        <taxon>Myomorpha</taxon>
        <taxon>Muroidea</taxon>
        <taxon>Muridae</taxon>
        <taxon>Murinae</taxon>
        <taxon>Rattus</taxon>
    </lineage>
</organism>
<evidence type="ECO:0000256" key="2">
    <source>
        <dbReference type="SAM" id="MobiDB-lite"/>
    </source>
</evidence>
<dbReference type="CTD" id="100129583"/>
<dbReference type="GeneID" id="686140"/>
<comment type="similarity">
    <text evidence="1">Belongs to the FAM47 family.</text>
</comment>
<reference evidence="3 4" key="1">
    <citation type="submission" date="2005-09" db="EMBL/GenBank/DDBJ databases">
        <authorList>
            <person name="Mural R.J."/>
            <person name="Li P.W."/>
            <person name="Adams M.D."/>
            <person name="Amanatides P.G."/>
            <person name="Baden-Tillson H."/>
            <person name="Barnstead M."/>
            <person name="Chin S.H."/>
            <person name="Dew I."/>
            <person name="Evans C.A."/>
            <person name="Ferriera S."/>
            <person name="Flanigan M."/>
            <person name="Fosler C."/>
            <person name="Glodek A."/>
            <person name="Gu Z."/>
            <person name="Holt R.A."/>
            <person name="Jennings D."/>
            <person name="Kraft C.L."/>
            <person name="Lu F."/>
            <person name="Nguyen T."/>
            <person name="Nusskern D.R."/>
            <person name="Pfannkoch C.M."/>
            <person name="Sitter C."/>
            <person name="Sutton G.G."/>
            <person name="Venter J.C."/>
            <person name="Wang Z."/>
            <person name="Woodage T."/>
            <person name="Zheng X.H."/>
            <person name="Zhong F."/>
        </authorList>
    </citation>
    <scope>NUCLEOTIDE SEQUENCE [LARGE SCALE GENOMIC DNA]</scope>
    <source>
        <strain>BN</strain>
        <strain evidence="4">Sprague-Dawley</strain>
    </source>
</reference>
<dbReference type="AGR" id="RGD:1585459"/>
<proteinExistence type="inferred from homology"/>
<dbReference type="Proteomes" id="UP000234681">
    <property type="component" value="Chromosome 14"/>
</dbReference>
<dbReference type="KEGG" id="rno:686140"/>
<evidence type="ECO:0000313" key="4">
    <source>
        <dbReference type="Proteomes" id="UP000234681"/>
    </source>
</evidence>
<accession>A6KK67</accession>
<dbReference type="PANTHER" id="PTHR46449:SF3">
    <property type="entry name" value="PROTEIN FAM47E"/>
    <property type="match status" value="1"/>
</dbReference>
<feature type="region of interest" description="Disordered" evidence="2">
    <location>
        <begin position="267"/>
        <end position="295"/>
    </location>
</feature>
<feature type="region of interest" description="Disordered" evidence="2">
    <location>
        <begin position="377"/>
        <end position="401"/>
    </location>
</feature>
<protein>
    <submittedName>
        <fullName evidence="3">RCG60517, isoform CRA_a</fullName>
    </submittedName>
</protein>
<name>A6KK67_RAT</name>
<evidence type="ECO:0000256" key="1">
    <source>
        <dbReference type="ARBA" id="ARBA00005277"/>
    </source>
</evidence>
<dbReference type="EMBL" id="CH474060">
    <property type="protein sequence ID" value="EDL88642.1"/>
    <property type="molecule type" value="Genomic_DNA"/>
</dbReference>
<dbReference type="Pfam" id="PF14642">
    <property type="entry name" value="FAM47"/>
    <property type="match status" value="1"/>
</dbReference>
<sequence length="401" mass="46383">MAERGQRLQPKTLAPKLMRERRNCGWYLENLPSKRLPKSSRLTLNSRHWVFVKEGLDDFRKDCPPHQGPKDAFLPLIHHGAPNATPKGRQSRLPTGTTLSKLSKAGKTFLEEVEAKDDALHPLALYPQIKEALPAELLLKVLEVLDPERKLEDAWACCRDTRELMKEPTKLVEERSSQVCPPKKMLMSRSGQWLCEEKPSKVDSLYKDSLLHDDIRRGVSNFCHWAADLGSSTIEEEFILQQFDIDYQTRCSCDELHRLRLTQDKPCINGPPPHRERCGHGIKPRSSGRANPQQPKRVRMRYGAWYLNTKLWKRQRADEPLVDPRVSPKAQDSNFEKQLQEQEELLADLCGTAAFKDFVLSRGYRMPRFLEKIYAEEEKSKSENIRTPKKLTETERNPGRR</sequence>